<reference evidence="2 3" key="1">
    <citation type="journal article" date="2016" name="Genome Biol. Evol.">
        <title>Divergent and convergent evolution of fungal pathogenicity.</title>
        <authorList>
            <person name="Shang Y."/>
            <person name="Xiao G."/>
            <person name="Zheng P."/>
            <person name="Cen K."/>
            <person name="Zhan S."/>
            <person name="Wang C."/>
        </authorList>
    </citation>
    <scope>NUCLEOTIDE SEQUENCE [LARGE SCALE GENOMIC DNA]</scope>
    <source>
        <strain evidence="2 3">RCEF 2490</strain>
    </source>
</reference>
<keyword evidence="3" id="KW-1185">Reference proteome</keyword>
<sequence>MATASAGIRGGVNIPLAKFPPPTDTGVVDAATEVGNIVTKLNAYFRRQTVQDAAQLFAPTGYWRDHLALSWSFRTLQGPASIGQFLRSSASQSRDGFRLKKIEIDDSTALRKPQSTKLDGKGTVPGIQAFLRLQTAIGTGNGVIRLTFEHGKWKIYSLYTHLLELTGYEEGTYSRRPRGVDHSIDHDQASGLNWADRRAQALNFEDGSEPAVVIVGAGHAGLTAAARLKMLGITALVIDQNQRVGDNWRKRYHQLVLHDPVWYDHMPYLPFPPQWPVFTPKDKFGDWLEGYASTMELNVWTKSELSDASWSDAESRWTVQITRKASDGSLPPVTRVFHPRHIIQATGQSGQKYMPAVPGIDTFVGKRLCHSSEFYGAEKDGKGLKAVVVGSCNSGHDIAQEFVAKGYDVTMVQRSSTTICSSYAITDIAFKGLYCEDGPPVDDADLLVHSMPNSLQKSIFVDVTEAQRKHDKDILDGLERAGFKVNFGPDQAGLFFAYLQHGGGYYIDVGASKLIVEGRIKIKQGEGVTEVLPHGVRLAGGSELTADEVIFATGYQSMNSLTRQIFGDEVADRVAETWGFNEEGECRSLWQRSGHPGFWYHGGNIALCRYFSRLLALQIKGLEEDLYKYNEV</sequence>
<dbReference type="STRING" id="1081109.A0A167WFI3"/>
<evidence type="ECO:0000313" key="2">
    <source>
        <dbReference type="EMBL" id="KZZ88784.1"/>
    </source>
</evidence>
<comment type="caution">
    <text evidence="2">The sequence shown here is derived from an EMBL/GenBank/DDBJ whole genome shotgun (WGS) entry which is preliminary data.</text>
</comment>
<dbReference type="Proteomes" id="UP000078544">
    <property type="component" value="Unassembled WGS sequence"/>
</dbReference>
<dbReference type="Gene3D" id="3.50.50.60">
    <property type="entry name" value="FAD/NAD(P)-binding domain"/>
    <property type="match status" value="1"/>
</dbReference>
<organism evidence="2 3">
    <name type="scientific">Moelleriella libera RCEF 2490</name>
    <dbReference type="NCBI Taxonomy" id="1081109"/>
    <lineage>
        <taxon>Eukaryota</taxon>
        <taxon>Fungi</taxon>
        <taxon>Dikarya</taxon>
        <taxon>Ascomycota</taxon>
        <taxon>Pezizomycotina</taxon>
        <taxon>Sordariomycetes</taxon>
        <taxon>Hypocreomycetidae</taxon>
        <taxon>Hypocreales</taxon>
        <taxon>Clavicipitaceae</taxon>
        <taxon>Moelleriella</taxon>
    </lineage>
</organism>
<dbReference type="EMBL" id="AZGY01000028">
    <property type="protein sequence ID" value="KZZ88784.1"/>
    <property type="molecule type" value="Genomic_DNA"/>
</dbReference>
<dbReference type="Pfam" id="PF13738">
    <property type="entry name" value="Pyr_redox_3"/>
    <property type="match status" value="1"/>
</dbReference>
<dbReference type="PANTHER" id="PTHR43539:SF68">
    <property type="entry name" value="FLAVIN-BINDING MONOOXYGENASE-LIKE PROTEIN (AFU_ORTHOLOGUE AFUA_4G09220)"/>
    <property type="match status" value="1"/>
</dbReference>
<evidence type="ECO:0000256" key="1">
    <source>
        <dbReference type="ARBA" id="ARBA00023002"/>
    </source>
</evidence>
<evidence type="ECO:0000313" key="3">
    <source>
        <dbReference type="Proteomes" id="UP000078544"/>
    </source>
</evidence>
<dbReference type="PANTHER" id="PTHR43539">
    <property type="entry name" value="FLAVIN-BINDING MONOOXYGENASE-LIKE PROTEIN (AFU_ORTHOLOGUE AFUA_4G09220)"/>
    <property type="match status" value="1"/>
</dbReference>
<dbReference type="GO" id="GO:0004497">
    <property type="term" value="F:monooxygenase activity"/>
    <property type="evidence" value="ECO:0007669"/>
    <property type="project" value="UniProtKB-KW"/>
</dbReference>
<accession>A0A167WFI3</accession>
<dbReference type="OrthoDB" id="74360at2759"/>
<dbReference type="InterPro" id="IPR050982">
    <property type="entry name" value="Auxin_biosynth/cation_transpt"/>
</dbReference>
<name>A0A167WFI3_9HYPO</name>
<dbReference type="SUPFAM" id="SSF51905">
    <property type="entry name" value="FAD/NAD(P)-binding domain"/>
    <property type="match status" value="1"/>
</dbReference>
<dbReference type="AlphaFoldDB" id="A0A167WFI3"/>
<proteinExistence type="predicted"/>
<keyword evidence="2" id="KW-0503">Monooxygenase</keyword>
<dbReference type="GO" id="GO:0050660">
    <property type="term" value="F:flavin adenine dinucleotide binding"/>
    <property type="evidence" value="ECO:0007669"/>
    <property type="project" value="TreeGrafter"/>
</dbReference>
<dbReference type="PRINTS" id="PR00411">
    <property type="entry name" value="PNDRDTASEI"/>
</dbReference>
<gene>
    <name evidence="2" type="ORF">AAL_07985</name>
</gene>
<dbReference type="InterPro" id="IPR036188">
    <property type="entry name" value="FAD/NAD-bd_sf"/>
</dbReference>
<keyword evidence="1" id="KW-0560">Oxidoreductase</keyword>
<protein>
    <submittedName>
        <fullName evidence="2">Flavin-containing monooxygenase</fullName>
    </submittedName>
</protein>